<dbReference type="EMBL" id="FOMB01000016">
    <property type="protein sequence ID" value="SFC97911.1"/>
    <property type="molecule type" value="Genomic_DNA"/>
</dbReference>
<evidence type="ECO:0000313" key="2">
    <source>
        <dbReference type="EMBL" id="KKC31024.1"/>
    </source>
</evidence>
<proteinExistence type="predicted"/>
<reference evidence="3 5" key="2">
    <citation type="submission" date="2016-10" db="EMBL/GenBank/DDBJ databases">
        <authorList>
            <person name="de Groot N.N."/>
        </authorList>
    </citation>
    <scope>NUCLEOTIDE SEQUENCE [LARGE SCALE GENOMIC DNA]</scope>
    <source>
        <strain evidence="3 5">CGMCC 1.10210</strain>
    </source>
</reference>
<organism evidence="3 5">
    <name type="scientific">Devosia psychrophila</name>
    <dbReference type="NCBI Taxonomy" id="728005"/>
    <lineage>
        <taxon>Bacteria</taxon>
        <taxon>Pseudomonadati</taxon>
        <taxon>Pseudomonadota</taxon>
        <taxon>Alphaproteobacteria</taxon>
        <taxon>Hyphomicrobiales</taxon>
        <taxon>Devosiaceae</taxon>
        <taxon>Devosia</taxon>
    </lineage>
</organism>
<dbReference type="AlphaFoldDB" id="A0A0F5PT85"/>
<dbReference type="Pfam" id="PF01850">
    <property type="entry name" value="PIN"/>
    <property type="match status" value="1"/>
</dbReference>
<dbReference type="PANTHER" id="PTHR39664:SF2">
    <property type="entry name" value="NUCLEIC ACID-BINDING PROTEIN, CONTAINING PIN DOMAIN-RELATED"/>
    <property type="match status" value="1"/>
</dbReference>
<dbReference type="Proteomes" id="UP000033519">
    <property type="component" value="Unassembled WGS sequence"/>
</dbReference>
<keyword evidence="4" id="KW-1185">Reference proteome</keyword>
<dbReference type="EMBL" id="LAPV01000238">
    <property type="protein sequence ID" value="KKC31024.1"/>
    <property type="molecule type" value="Genomic_DNA"/>
</dbReference>
<evidence type="ECO:0000313" key="3">
    <source>
        <dbReference type="EMBL" id="SFC97911.1"/>
    </source>
</evidence>
<feature type="domain" description="PIN" evidence="1">
    <location>
        <begin position="4"/>
        <end position="122"/>
    </location>
</feature>
<reference evidence="2 4" key="1">
    <citation type="submission" date="2015-03" db="EMBL/GenBank/DDBJ databases">
        <authorList>
            <person name="Lepp D."/>
            <person name="Hassan Y.I."/>
            <person name="Li X.-Z."/>
            <person name="Zhou T."/>
        </authorList>
    </citation>
    <scope>NUCLEOTIDE SEQUENCE [LARGE SCALE GENOMIC DNA]</scope>
    <source>
        <strain evidence="2 4">Cr7-05</strain>
    </source>
</reference>
<evidence type="ECO:0000313" key="4">
    <source>
        <dbReference type="Proteomes" id="UP000033519"/>
    </source>
</evidence>
<dbReference type="PANTHER" id="PTHR39664">
    <property type="match status" value="1"/>
</dbReference>
<dbReference type="PATRIC" id="fig|728005.3.peg.2857"/>
<dbReference type="Gene3D" id="3.40.50.1010">
    <property type="entry name" value="5'-nuclease"/>
    <property type="match status" value="1"/>
</dbReference>
<protein>
    <submittedName>
        <fullName evidence="3">Predicted nucleic-acid-binding protein, contains PIN domain</fullName>
    </submittedName>
</protein>
<name>A0A0F5PT85_9HYPH</name>
<gene>
    <name evidence="3" type="ORF">SAMN04488059_11670</name>
    <name evidence="2" type="ORF">WH91_21925</name>
</gene>
<dbReference type="SUPFAM" id="SSF88723">
    <property type="entry name" value="PIN domain-like"/>
    <property type="match status" value="1"/>
</dbReference>
<accession>A0A0F5PT85</accession>
<dbReference type="STRING" id="728005.SAMN04488059_11670"/>
<sequence length="133" mass="14754">MLGVDTNVLVRFLTRDDETQAEHALRIITTPQNQPIRVSLVVLVELVWVLTKVKRWPSKDVFEACRGLLRSSDFFVEQGETVEECLSDAQLAGCDLADALIGVMNARAGCTTTVTFDREAQKLSYMTAAESFA</sequence>
<evidence type="ECO:0000313" key="5">
    <source>
        <dbReference type="Proteomes" id="UP000182258"/>
    </source>
</evidence>
<evidence type="ECO:0000259" key="1">
    <source>
        <dbReference type="Pfam" id="PF01850"/>
    </source>
</evidence>
<dbReference type="InterPro" id="IPR029060">
    <property type="entry name" value="PIN-like_dom_sf"/>
</dbReference>
<dbReference type="Proteomes" id="UP000182258">
    <property type="component" value="Unassembled WGS sequence"/>
</dbReference>
<dbReference type="InterPro" id="IPR002716">
    <property type="entry name" value="PIN_dom"/>
</dbReference>